<sequence length="99" mass="11574">MNCSEEEEGLIRWTLIIKENKSHIGTVYSKKMTTMTAKIKDKIKINDDDYVNARIAEKGERTGNTEDDGKRRPEDKSENKEGKQLLELDEQRTKCLKWK</sequence>
<feature type="region of interest" description="Disordered" evidence="1">
    <location>
        <begin position="56"/>
        <end position="87"/>
    </location>
</feature>
<protein>
    <submittedName>
        <fullName evidence="2">Uncharacterized protein</fullName>
    </submittedName>
</protein>
<evidence type="ECO:0000313" key="2">
    <source>
        <dbReference type="EMBL" id="KAJ3663123.1"/>
    </source>
</evidence>
<keyword evidence="3" id="KW-1185">Reference proteome</keyword>
<gene>
    <name evidence="2" type="ORF">Zmor_007432</name>
</gene>
<evidence type="ECO:0000256" key="1">
    <source>
        <dbReference type="SAM" id="MobiDB-lite"/>
    </source>
</evidence>
<name>A0AA38IWP7_9CUCU</name>
<proteinExistence type="predicted"/>
<dbReference type="EMBL" id="JALNTZ010000002">
    <property type="protein sequence ID" value="KAJ3663123.1"/>
    <property type="molecule type" value="Genomic_DNA"/>
</dbReference>
<comment type="caution">
    <text evidence="2">The sequence shown here is derived from an EMBL/GenBank/DDBJ whole genome shotgun (WGS) entry which is preliminary data.</text>
</comment>
<evidence type="ECO:0000313" key="3">
    <source>
        <dbReference type="Proteomes" id="UP001168821"/>
    </source>
</evidence>
<reference evidence="2" key="1">
    <citation type="journal article" date="2023" name="G3 (Bethesda)">
        <title>Whole genome assemblies of Zophobas morio and Tenebrio molitor.</title>
        <authorList>
            <person name="Kaur S."/>
            <person name="Stinson S.A."/>
            <person name="diCenzo G.C."/>
        </authorList>
    </citation>
    <scope>NUCLEOTIDE SEQUENCE</scope>
    <source>
        <strain evidence="2">QUZm001</strain>
    </source>
</reference>
<dbReference type="Proteomes" id="UP001168821">
    <property type="component" value="Unassembled WGS sequence"/>
</dbReference>
<dbReference type="AlphaFoldDB" id="A0AA38IWP7"/>
<organism evidence="2 3">
    <name type="scientific">Zophobas morio</name>
    <dbReference type="NCBI Taxonomy" id="2755281"/>
    <lineage>
        <taxon>Eukaryota</taxon>
        <taxon>Metazoa</taxon>
        <taxon>Ecdysozoa</taxon>
        <taxon>Arthropoda</taxon>
        <taxon>Hexapoda</taxon>
        <taxon>Insecta</taxon>
        <taxon>Pterygota</taxon>
        <taxon>Neoptera</taxon>
        <taxon>Endopterygota</taxon>
        <taxon>Coleoptera</taxon>
        <taxon>Polyphaga</taxon>
        <taxon>Cucujiformia</taxon>
        <taxon>Tenebrionidae</taxon>
        <taxon>Zophobas</taxon>
    </lineage>
</organism>
<accession>A0AA38IWP7</accession>